<dbReference type="InterPro" id="IPR036188">
    <property type="entry name" value="FAD/NAD-bd_sf"/>
</dbReference>
<evidence type="ECO:0000256" key="2">
    <source>
        <dbReference type="ARBA" id="ARBA00010790"/>
    </source>
</evidence>
<sequence length="579" mass="62069">MSRLSAFTLFALFARLTSATLYESVSSLPSTNFDYIIVGGGTAGCVLANRLSEDGNVKVLLLEAGGNYPQQLEVPFASIRSAGFGSQWDWNYTTTSGSPYGRGYVLGGSSSVNGMFYARGSKEDWDRYATFTKDDNWKWDNLQPYFKRNEDLVPPADGRDTTGQYDPSVHSTTGRVGVSLPGFTQSIDQLVLDTIGNDQFPFKLDYNDGVPLGFGWVQSSIKKGARSSAATAYLDEETLKRNNLHVLIHAKATRVLPSGDKTKLTASREVVLSAGVIGTPYLLLSSGIGDGATLSSLNIPVIKDLPDVGKKFSDHLNLLNAWALNVSQPFNAATSTTFEKYNLDSTQMAVALEQWRKTRTGPLAMNGLSDHVGFLRVSDGEALASFGDPAPGPNSPHYGYTPINGWAFGKPPTNNSYLSIVATVLHTKSRGSVTLDPSNPAGNPIIDTGIRADPFDVFAMRDAIKSIFKFIEAAPWVNYLNNSRPLASLQAVIDASFSDNALNSYIASSTSAGLHGISTASMAPADANWGVVNPDLTVKGLKGLRIADASVLPFLPSGNPMAPVYIVGERAADFIKASN</sequence>
<dbReference type="Pfam" id="PF00732">
    <property type="entry name" value="GMC_oxred_N"/>
    <property type="match status" value="1"/>
</dbReference>
<evidence type="ECO:0000256" key="6">
    <source>
        <dbReference type="SAM" id="SignalP"/>
    </source>
</evidence>
<dbReference type="Gene3D" id="3.50.50.60">
    <property type="entry name" value="FAD/NAD(P)-binding domain"/>
    <property type="match status" value="1"/>
</dbReference>
<feature type="domain" description="Glucose-methanol-choline oxidoreductase N-terminal" evidence="7">
    <location>
        <begin position="33"/>
        <end position="316"/>
    </location>
</feature>
<evidence type="ECO:0000256" key="4">
    <source>
        <dbReference type="ARBA" id="ARBA00022827"/>
    </source>
</evidence>
<protein>
    <submittedName>
        <fullName evidence="9">Uncharacterized protein</fullName>
    </submittedName>
</protein>
<evidence type="ECO:0000313" key="9">
    <source>
        <dbReference type="EMBL" id="KAK7035405.1"/>
    </source>
</evidence>
<organism evidence="9 10">
    <name type="scientific">Paramarasmius palmivorus</name>
    <dbReference type="NCBI Taxonomy" id="297713"/>
    <lineage>
        <taxon>Eukaryota</taxon>
        <taxon>Fungi</taxon>
        <taxon>Dikarya</taxon>
        <taxon>Basidiomycota</taxon>
        <taxon>Agaricomycotina</taxon>
        <taxon>Agaricomycetes</taxon>
        <taxon>Agaricomycetidae</taxon>
        <taxon>Agaricales</taxon>
        <taxon>Marasmiineae</taxon>
        <taxon>Marasmiaceae</taxon>
        <taxon>Paramarasmius</taxon>
    </lineage>
</organism>
<keyword evidence="10" id="KW-1185">Reference proteome</keyword>
<keyword evidence="3" id="KW-0285">Flavoprotein</keyword>
<dbReference type="InterPro" id="IPR000172">
    <property type="entry name" value="GMC_OxRdtase_N"/>
</dbReference>
<keyword evidence="4 5" id="KW-0274">FAD</keyword>
<reference evidence="9 10" key="1">
    <citation type="submission" date="2024-01" db="EMBL/GenBank/DDBJ databases">
        <title>A draft genome for a cacao thread blight-causing isolate of Paramarasmius palmivorus.</title>
        <authorList>
            <person name="Baruah I.K."/>
            <person name="Bukari Y."/>
            <person name="Amoako-Attah I."/>
            <person name="Meinhardt L.W."/>
            <person name="Bailey B.A."/>
            <person name="Cohen S.P."/>
        </authorList>
    </citation>
    <scope>NUCLEOTIDE SEQUENCE [LARGE SCALE GENOMIC DNA]</scope>
    <source>
        <strain evidence="9 10">GH-12</strain>
    </source>
</reference>
<feature type="binding site" evidence="5">
    <location>
        <position position="105"/>
    </location>
    <ligand>
        <name>FAD</name>
        <dbReference type="ChEBI" id="CHEBI:57692"/>
    </ligand>
</feature>
<feature type="chain" id="PRO_5043597725" evidence="6">
    <location>
        <begin position="20"/>
        <end position="579"/>
    </location>
</feature>
<feature type="domain" description="Glucose-methanol-choline oxidoreductase C-terminal" evidence="8">
    <location>
        <begin position="428"/>
        <end position="568"/>
    </location>
</feature>
<dbReference type="AlphaFoldDB" id="A0AAW0C9N3"/>
<comment type="similarity">
    <text evidence="2">Belongs to the GMC oxidoreductase family.</text>
</comment>
<proteinExistence type="inferred from homology"/>
<gene>
    <name evidence="9" type="ORF">VNI00_011936</name>
</gene>
<name>A0AAW0C9N3_9AGAR</name>
<accession>A0AAW0C9N3</accession>
<evidence type="ECO:0000256" key="3">
    <source>
        <dbReference type="ARBA" id="ARBA00022630"/>
    </source>
</evidence>
<evidence type="ECO:0000259" key="8">
    <source>
        <dbReference type="Pfam" id="PF05199"/>
    </source>
</evidence>
<dbReference type="Proteomes" id="UP001383192">
    <property type="component" value="Unassembled WGS sequence"/>
</dbReference>
<dbReference type="SUPFAM" id="SSF51905">
    <property type="entry name" value="FAD/NAD(P)-binding domain"/>
    <property type="match status" value="1"/>
</dbReference>
<dbReference type="GO" id="GO:0016614">
    <property type="term" value="F:oxidoreductase activity, acting on CH-OH group of donors"/>
    <property type="evidence" value="ECO:0007669"/>
    <property type="project" value="InterPro"/>
</dbReference>
<dbReference type="InterPro" id="IPR012132">
    <property type="entry name" value="GMC_OxRdtase"/>
</dbReference>
<evidence type="ECO:0000259" key="7">
    <source>
        <dbReference type="Pfam" id="PF00732"/>
    </source>
</evidence>
<dbReference type="PANTHER" id="PTHR11552">
    <property type="entry name" value="GLUCOSE-METHANOL-CHOLINE GMC OXIDOREDUCTASE"/>
    <property type="match status" value="1"/>
</dbReference>
<dbReference type="PIRSF" id="PIRSF000137">
    <property type="entry name" value="Alcohol_oxidase"/>
    <property type="match status" value="1"/>
</dbReference>
<comment type="cofactor">
    <cofactor evidence="1 5">
        <name>FAD</name>
        <dbReference type="ChEBI" id="CHEBI:57692"/>
    </cofactor>
</comment>
<evidence type="ECO:0000313" key="10">
    <source>
        <dbReference type="Proteomes" id="UP001383192"/>
    </source>
</evidence>
<dbReference type="EMBL" id="JAYKXP010000053">
    <property type="protein sequence ID" value="KAK7035405.1"/>
    <property type="molecule type" value="Genomic_DNA"/>
</dbReference>
<dbReference type="SUPFAM" id="SSF54373">
    <property type="entry name" value="FAD-linked reductases, C-terminal domain"/>
    <property type="match status" value="1"/>
</dbReference>
<dbReference type="Gene3D" id="3.30.560.10">
    <property type="entry name" value="Glucose Oxidase, domain 3"/>
    <property type="match status" value="1"/>
</dbReference>
<keyword evidence="6" id="KW-0732">Signal</keyword>
<dbReference type="InterPro" id="IPR007867">
    <property type="entry name" value="GMC_OxRtase_C"/>
</dbReference>
<dbReference type="PANTHER" id="PTHR11552:SF147">
    <property type="entry name" value="CHOLINE DEHYDROGENASE, MITOCHONDRIAL"/>
    <property type="match status" value="1"/>
</dbReference>
<feature type="signal peptide" evidence="6">
    <location>
        <begin position="1"/>
        <end position="19"/>
    </location>
</feature>
<evidence type="ECO:0000256" key="5">
    <source>
        <dbReference type="PIRSR" id="PIRSR000137-2"/>
    </source>
</evidence>
<comment type="caution">
    <text evidence="9">The sequence shown here is derived from an EMBL/GenBank/DDBJ whole genome shotgun (WGS) entry which is preliminary data.</text>
</comment>
<evidence type="ECO:0000256" key="1">
    <source>
        <dbReference type="ARBA" id="ARBA00001974"/>
    </source>
</evidence>
<dbReference type="GO" id="GO:0050660">
    <property type="term" value="F:flavin adenine dinucleotide binding"/>
    <property type="evidence" value="ECO:0007669"/>
    <property type="project" value="InterPro"/>
</dbReference>
<dbReference type="Pfam" id="PF05199">
    <property type="entry name" value="GMC_oxred_C"/>
    <property type="match status" value="1"/>
</dbReference>